<evidence type="ECO:0000313" key="1">
    <source>
        <dbReference type="EMBL" id="KAK5813300.1"/>
    </source>
</evidence>
<proteinExistence type="predicted"/>
<name>A0ABR0P4N9_GOSAR</name>
<accession>A0ABR0P4N9</accession>
<comment type="caution">
    <text evidence="1">The sequence shown here is derived from an EMBL/GenBank/DDBJ whole genome shotgun (WGS) entry which is preliminary data.</text>
</comment>
<sequence length="113" mass="12827">MELISKTDGAITGGSKHFIIHVRMSWQCVLKSRSMLKNLSTMCTPSSARCVPVRMSSPSYLTYLCRRYLRRLSSLSQTKGYVGIQKVVPNHPESIMKWTLRRNLTVSVVHNAN</sequence>
<reference evidence="1 2" key="1">
    <citation type="submission" date="2023-03" db="EMBL/GenBank/DDBJ databases">
        <title>WGS of Gossypium arboreum.</title>
        <authorList>
            <person name="Yu D."/>
        </authorList>
    </citation>
    <scope>NUCLEOTIDE SEQUENCE [LARGE SCALE GENOMIC DNA]</scope>
    <source>
        <tissue evidence="1">Leaf</tissue>
    </source>
</reference>
<evidence type="ECO:0000313" key="2">
    <source>
        <dbReference type="Proteomes" id="UP001358586"/>
    </source>
</evidence>
<keyword evidence="2" id="KW-1185">Reference proteome</keyword>
<dbReference type="Proteomes" id="UP001358586">
    <property type="component" value="Chromosome 8"/>
</dbReference>
<dbReference type="EMBL" id="JARKNE010000008">
    <property type="protein sequence ID" value="KAK5813300.1"/>
    <property type="molecule type" value="Genomic_DNA"/>
</dbReference>
<protein>
    <submittedName>
        <fullName evidence="1">Uncharacterized protein</fullName>
    </submittedName>
</protein>
<gene>
    <name evidence="1" type="ORF">PVK06_028748</name>
</gene>
<organism evidence="1 2">
    <name type="scientific">Gossypium arboreum</name>
    <name type="common">Tree cotton</name>
    <name type="synonym">Gossypium nanking</name>
    <dbReference type="NCBI Taxonomy" id="29729"/>
    <lineage>
        <taxon>Eukaryota</taxon>
        <taxon>Viridiplantae</taxon>
        <taxon>Streptophyta</taxon>
        <taxon>Embryophyta</taxon>
        <taxon>Tracheophyta</taxon>
        <taxon>Spermatophyta</taxon>
        <taxon>Magnoliopsida</taxon>
        <taxon>eudicotyledons</taxon>
        <taxon>Gunneridae</taxon>
        <taxon>Pentapetalae</taxon>
        <taxon>rosids</taxon>
        <taxon>malvids</taxon>
        <taxon>Malvales</taxon>
        <taxon>Malvaceae</taxon>
        <taxon>Malvoideae</taxon>
        <taxon>Gossypium</taxon>
    </lineage>
</organism>